<dbReference type="OrthoDB" id="8579419at2"/>
<keyword evidence="4" id="KW-1185">Reference proteome</keyword>
<reference evidence="3 4" key="1">
    <citation type="journal article" date="2016" name="J. Microbiol.">
        <title>Dankookia rubra gen. nov., sp. nov., an alphaproteobacterium isolated from sediment of a shallow stream.</title>
        <authorList>
            <person name="Kim W.H."/>
            <person name="Kim D.H."/>
            <person name="Kang K."/>
            <person name="Ahn T.Y."/>
        </authorList>
    </citation>
    <scope>NUCLEOTIDE SEQUENCE [LARGE SCALE GENOMIC DNA]</scope>
    <source>
        <strain evidence="3 4">JCM30602</strain>
    </source>
</reference>
<dbReference type="Pfam" id="PF03797">
    <property type="entry name" value="Autotransporter"/>
    <property type="match status" value="1"/>
</dbReference>
<accession>A0A4R5QBH4</accession>
<dbReference type="InterPro" id="IPR036709">
    <property type="entry name" value="Autotransporte_beta_dom_sf"/>
</dbReference>
<evidence type="ECO:0000313" key="4">
    <source>
        <dbReference type="Proteomes" id="UP000295096"/>
    </source>
</evidence>
<feature type="signal peptide" evidence="1">
    <location>
        <begin position="1"/>
        <end position="25"/>
    </location>
</feature>
<dbReference type="InterPro" id="IPR005546">
    <property type="entry name" value="Autotransporte_beta"/>
</dbReference>
<dbReference type="Proteomes" id="UP000295096">
    <property type="component" value="Unassembled WGS sequence"/>
</dbReference>
<dbReference type="AlphaFoldDB" id="A0A4R5QBH4"/>
<comment type="caution">
    <text evidence="3">The sequence shown here is derived from an EMBL/GenBank/DDBJ whole genome shotgun (WGS) entry which is preliminary data.</text>
</comment>
<organism evidence="3 4">
    <name type="scientific">Dankookia rubra</name>
    <dbReference type="NCBI Taxonomy" id="1442381"/>
    <lineage>
        <taxon>Bacteria</taxon>
        <taxon>Pseudomonadati</taxon>
        <taxon>Pseudomonadota</taxon>
        <taxon>Alphaproteobacteria</taxon>
        <taxon>Acetobacterales</taxon>
        <taxon>Roseomonadaceae</taxon>
        <taxon>Dankookia</taxon>
    </lineage>
</organism>
<name>A0A4R5QBH4_9PROT</name>
<proteinExistence type="predicted"/>
<protein>
    <submittedName>
        <fullName evidence="3">Autotransporter domain-containing protein</fullName>
    </submittedName>
</protein>
<dbReference type="EMBL" id="SMSJ01000038">
    <property type="protein sequence ID" value="TDH60424.1"/>
    <property type="molecule type" value="Genomic_DNA"/>
</dbReference>
<feature type="chain" id="PRO_5020217339" evidence="1">
    <location>
        <begin position="26"/>
        <end position="329"/>
    </location>
</feature>
<evidence type="ECO:0000256" key="1">
    <source>
        <dbReference type="SAM" id="SignalP"/>
    </source>
</evidence>
<dbReference type="SUPFAM" id="SSF103515">
    <property type="entry name" value="Autotransporter"/>
    <property type="match status" value="1"/>
</dbReference>
<feature type="domain" description="Autotransporter" evidence="2">
    <location>
        <begin position="71"/>
        <end position="161"/>
    </location>
</feature>
<gene>
    <name evidence="3" type="ORF">E2C06_22050</name>
</gene>
<sequence length="329" mass="35597">MSSRPRLAATMLGAVLGLQAASACAEDAHGPRMQVGLLGTSPRSVAEDALGLLAFSVIPDGTASALQINRSDTGQDVGVTLGQLGAGFTVSKEMPLYLEGYLGYARYDPRFVFSDGEEARQVPTRWNQISVTVGAGWDIALSDRLYLRPIVNAAGAHVTTDLALAGALVNLRRERDFDFLSRGRLNAWGLGGSLVLAWYDHRPQREVDVELRGTRLHLATFDDTSVAIRSTMEATTVSLWARLRVPTGYEAFGRPVRWVLEAQHSHFIGAQRSALGFEFLTKLGAGLELDLGKLEVGAFGLTAQRLRWVGRYVFGENVSGFSVGLGLSF</sequence>
<dbReference type="PROSITE" id="PS51257">
    <property type="entry name" value="PROKAR_LIPOPROTEIN"/>
    <property type="match status" value="1"/>
</dbReference>
<evidence type="ECO:0000313" key="3">
    <source>
        <dbReference type="EMBL" id="TDH60424.1"/>
    </source>
</evidence>
<dbReference type="Gene3D" id="2.40.128.130">
    <property type="entry name" value="Autotransporter beta-domain"/>
    <property type="match status" value="1"/>
</dbReference>
<evidence type="ECO:0000259" key="2">
    <source>
        <dbReference type="Pfam" id="PF03797"/>
    </source>
</evidence>
<keyword evidence="1" id="KW-0732">Signal</keyword>